<dbReference type="PRINTS" id="PR00085">
    <property type="entry name" value="THFDHDRGNASE"/>
</dbReference>
<organism evidence="14 16">
    <name type="scientific">Strigomonas culicis</name>
    <dbReference type="NCBI Taxonomy" id="28005"/>
    <lineage>
        <taxon>Eukaryota</taxon>
        <taxon>Discoba</taxon>
        <taxon>Euglenozoa</taxon>
        <taxon>Kinetoplastea</taxon>
        <taxon>Metakinetoplastina</taxon>
        <taxon>Trypanosomatida</taxon>
        <taxon>Trypanosomatidae</taxon>
        <taxon>Strigomonadinae</taxon>
        <taxon>Strigomonas</taxon>
    </lineage>
</organism>
<dbReference type="InterPro" id="IPR036291">
    <property type="entry name" value="NAD(P)-bd_dom_sf"/>
</dbReference>
<evidence type="ECO:0000256" key="8">
    <source>
        <dbReference type="ARBA" id="ARBA00023002"/>
    </source>
</evidence>
<evidence type="ECO:0000259" key="12">
    <source>
        <dbReference type="Pfam" id="PF00763"/>
    </source>
</evidence>
<dbReference type="FunFam" id="3.40.50.10860:FF:000005">
    <property type="entry name" value="C-1-tetrahydrofolate synthase, cytoplasmic, putative"/>
    <property type="match status" value="1"/>
</dbReference>
<evidence type="ECO:0000313" key="14">
    <source>
        <dbReference type="EMBL" id="EPY32888.1"/>
    </source>
</evidence>
<evidence type="ECO:0000313" key="16">
    <source>
        <dbReference type="Proteomes" id="UP000015354"/>
    </source>
</evidence>
<evidence type="ECO:0000313" key="15">
    <source>
        <dbReference type="EMBL" id="EPY33912.1"/>
    </source>
</evidence>
<keyword evidence="3" id="KW-0554">One-carbon metabolism</keyword>
<dbReference type="GO" id="GO:0005829">
    <property type="term" value="C:cytosol"/>
    <property type="evidence" value="ECO:0007669"/>
    <property type="project" value="TreeGrafter"/>
</dbReference>
<keyword evidence="11" id="KW-0511">Multifunctional enzyme</keyword>
<dbReference type="NCBIfam" id="NF010786">
    <property type="entry name" value="PRK14189.1"/>
    <property type="match status" value="1"/>
</dbReference>
<keyword evidence="4" id="KW-0028">Amino-acid biosynthesis</keyword>
<dbReference type="PANTHER" id="PTHR48099:SF5">
    <property type="entry name" value="C-1-TETRAHYDROFOLATE SYNTHASE, CYTOPLASMIC"/>
    <property type="match status" value="1"/>
</dbReference>
<dbReference type="Pfam" id="PF00763">
    <property type="entry name" value="THF_DHG_CYH"/>
    <property type="match status" value="1"/>
</dbReference>
<evidence type="ECO:0000256" key="1">
    <source>
        <dbReference type="ARBA" id="ARBA00004777"/>
    </source>
</evidence>
<dbReference type="InterPro" id="IPR020867">
    <property type="entry name" value="THF_DH/CycHdrlase_CS"/>
</dbReference>
<dbReference type="Proteomes" id="UP000015354">
    <property type="component" value="Unassembled WGS sequence"/>
</dbReference>
<dbReference type="Pfam" id="PF02882">
    <property type="entry name" value="THF_DHG_CYH_C"/>
    <property type="match status" value="1"/>
</dbReference>
<dbReference type="Gene3D" id="3.40.50.720">
    <property type="entry name" value="NAD(P)-binding Rossmann-like Domain"/>
    <property type="match status" value="1"/>
</dbReference>
<dbReference type="SUPFAM" id="SSF53223">
    <property type="entry name" value="Aminoacid dehydrogenase-like, N-terminal domain"/>
    <property type="match status" value="1"/>
</dbReference>
<dbReference type="EMBL" id="ATMH01002592">
    <property type="protein sequence ID" value="EPY32888.1"/>
    <property type="molecule type" value="Genomic_DNA"/>
</dbReference>
<dbReference type="GO" id="GO:0004488">
    <property type="term" value="F:methylenetetrahydrofolate dehydrogenase (NADP+) activity"/>
    <property type="evidence" value="ECO:0007669"/>
    <property type="project" value="InterPro"/>
</dbReference>
<keyword evidence="10" id="KW-0486">Methionine biosynthesis</keyword>
<keyword evidence="8" id="KW-0560">Oxidoreductase</keyword>
<dbReference type="Gene3D" id="3.40.50.10860">
    <property type="entry name" value="Leucine Dehydrogenase, chain A, domain 1"/>
    <property type="match status" value="1"/>
</dbReference>
<dbReference type="EMBL" id="ATMH01001854">
    <property type="protein sequence ID" value="EPY33912.1"/>
    <property type="molecule type" value="Genomic_DNA"/>
</dbReference>
<keyword evidence="9" id="KW-0368">Histidine biosynthesis</keyword>
<evidence type="ECO:0000259" key="13">
    <source>
        <dbReference type="Pfam" id="PF02882"/>
    </source>
</evidence>
<keyword evidence="16" id="KW-1185">Reference proteome</keyword>
<evidence type="ECO:0000256" key="9">
    <source>
        <dbReference type="ARBA" id="ARBA00023102"/>
    </source>
</evidence>
<dbReference type="PROSITE" id="PS00767">
    <property type="entry name" value="THF_DHG_CYH_2"/>
    <property type="match status" value="1"/>
</dbReference>
<dbReference type="SUPFAM" id="SSF51735">
    <property type="entry name" value="NAD(P)-binding Rossmann-fold domains"/>
    <property type="match status" value="1"/>
</dbReference>
<feature type="domain" description="Tetrahydrofolate dehydrogenase/cyclohydrolase NAD(P)-binding" evidence="13">
    <location>
        <begin position="151"/>
        <end position="292"/>
    </location>
</feature>
<dbReference type="GO" id="GO:0000105">
    <property type="term" value="P:L-histidine biosynthetic process"/>
    <property type="evidence" value="ECO:0007669"/>
    <property type="project" value="UniProtKB-KW"/>
</dbReference>
<evidence type="ECO:0000256" key="6">
    <source>
        <dbReference type="ARBA" id="ARBA00022801"/>
    </source>
</evidence>
<keyword evidence="5" id="KW-0658">Purine biosynthesis</keyword>
<dbReference type="AlphaFoldDB" id="S9UVG5"/>
<evidence type="ECO:0000256" key="7">
    <source>
        <dbReference type="ARBA" id="ARBA00022857"/>
    </source>
</evidence>
<evidence type="ECO:0000256" key="4">
    <source>
        <dbReference type="ARBA" id="ARBA00022605"/>
    </source>
</evidence>
<evidence type="ECO:0000256" key="11">
    <source>
        <dbReference type="ARBA" id="ARBA00023268"/>
    </source>
</evidence>
<dbReference type="FunFam" id="3.40.50.720:FF:000094">
    <property type="entry name" value="Bifunctional protein FolD"/>
    <property type="match status" value="1"/>
</dbReference>
<evidence type="ECO:0000256" key="10">
    <source>
        <dbReference type="ARBA" id="ARBA00023167"/>
    </source>
</evidence>
<dbReference type="PROSITE" id="PS00766">
    <property type="entry name" value="THF_DHG_CYH_1"/>
    <property type="match status" value="1"/>
</dbReference>
<dbReference type="NCBIfam" id="NF008058">
    <property type="entry name" value="PRK10792.1"/>
    <property type="match status" value="1"/>
</dbReference>
<sequence>MHTFIQQNRLISMDTKIIDGLALSKRIYDDLENRIKKLKNIGTTPGLAVILVGESSASQIYVKNKVKACERVGVLSKQENYPENITESELLNHIHRLNEDNKINGILVQLPLPKHIDTNKVIEAIDHNKDVDGFNVINAGLLMTGNPLFCPCTPYGIMQILKNEKINIRGSEVVVVGASNIVGKPIAMLMLKEGATVTICNSKTKNLELHTKRADIIIAAVGKPGIINGSMIKYGATLIDVGINRNSENKICGDIDFPSVKNIAGYITPVPGGVGPMTIAMLLTNTVESSERSIKTQ</sequence>
<dbReference type="OrthoDB" id="5126881at2759"/>
<comment type="caution">
    <text evidence="14">The sequence shown here is derived from an EMBL/GenBank/DDBJ whole genome shotgun (WGS) entry which is preliminary data.</text>
</comment>
<evidence type="ECO:0000256" key="5">
    <source>
        <dbReference type="ARBA" id="ARBA00022755"/>
    </source>
</evidence>
<dbReference type="NCBIfam" id="NF010783">
    <property type="entry name" value="PRK14186.1"/>
    <property type="match status" value="1"/>
</dbReference>
<dbReference type="GO" id="GO:0035999">
    <property type="term" value="P:tetrahydrofolate interconversion"/>
    <property type="evidence" value="ECO:0007669"/>
    <property type="project" value="TreeGrafter"/>
</dbReference>
<dbReference type="InterPro" id="IPR000672">
    <property type="entry name" value="THF_DH/CycHdrlase"/>
</dbReference>
<protein>
    <submittedName>
        <fullName evidence="14">Bifunctional 5,10-methylene-tetrahydrofolate dehydrogenase/5,10-methylene-tetrahydrofolate cyclohydrolase</fullName>
    </submittedName>
    <submittedName>
        <fullName evidence="15">Methylenetetrahydrofolate dehydrogenase (NADP+)</fullName>
    </submittedName>
</protein>
<evidence type="ECO:0000256" key="3">
    <source>
        <dbReference type="ARBA" id="ARBA00022563"/>
    </source>
</evidence>
<dbReference type="InterPro" id="IPR020630">
    <property type="entry name" value="THF_DH/CycHdrlase_cat_dom"/>
</dbReference>
<dbReference type="InterPro" id="IPR046346">
    <property type="entry name" value="Aminoacid_DH-like_N_sf"/>
</dbReference>
<keyword evidence="6 14" id="KW-0378">Hydrolase</keyword>
<comment type="subunit">
    <text evidence="2">Homodimer.</text>
</comment>
<dbReference type="GO" id="GO:0006164">
    <property type="term" value="P:purine nucleotide biosynthetic process"/>
    <property type="evidence" value="ECO:0007669"/>
    <property type="project" value="UniProtKB-KW"/>
</dbReference>
<keyword evidence="7" id="KW-0521">NADP</keyword>
<feature type="domain" description="Tetrahydrofolate dehydrogenase/cyclohydrolase catalytic" evidence="12">
    <location>
        <begin position="18"/>
        <end position="132"/>
    </location>
</feature>
<comment type="pathway">
    <text evidence="1">One-carbon metabolism; tetrahydrofolate interconversion.</text>
</comment>
<reference evidence="14" key="2">
    <citation type="submission" date="2013-03" db="EMBL/GenBank/DDBJ databases">
        <authorList>
            <person name="Motta M.C.M."/>
            <person name="Martins A.C.A."/>
            <person name="Preta C.M.C.C."/>
            <person name="Silva R."/>
            <person name="de Souza S.S."/>
            <person name="Klein C.C."/>
            <person name="de Almeida L.G.P."/>
            <person name="Cunha O.L."/>
            <person name="Colabardini A.C."/>
            <person name="Lima B.A."/>
            <person name="Machado C.R."/>
            <person name="Soares C.M.A."/>
            <person name="de Menezes C.B.A."/>
            <person name="Bartolomeu D.C."/>
            <person name="Grisard E.C."/>
            <person name="Fantinatti-Garboggini F."/>
            <person name="Rodrigues-Luiz G.F."/>
            <person name="Wagner G."/>
            <person name="Goldman G.H."/>
            <person name="Fietto J.L.R."/>
            <person name="Ciapina L.P."/>
            <person name="Brocchi M."/>
            <person name="Elias M.C."/>
            <person name="Goldman M.H.S."/>
            <person name="Sagot M.-F."/>
            <person name="Pereira M."/>
            <person name="Stoco P.H."/>
            <person name="Teixeira S.M.R."/>
            <person name="de Mendonca-Neto R.P."/>
            <person name="Maciel T.E.F."/>
            <person name="Mendes T.A.O."/>
            <person name="Urmenyi T.P."/>
            <person name="Teixeira M.M.G."/>
            <person name="de Camargo E.F.P."/>
            <person name="de Sousa W."/>
            <person name="Schenkman S."/>
            <person name="de Vasconcelos A.T.R."/>
        </authorList>
    </citation>
    <scope>NUCLEOTIDE SEQUENCE</scope>
</reference>
<dbReference type="PANTHER" id="PTHR48099">
    <property type="entry name" value="C-1-TETRAHYDROFOLATE SYNTHASE, CYTOPLASMIC-RELATED"/>
    <property type="match status" value="1"/>
</dbReference>
<reference evidence="14 16" key="1">
    <citation type="journal article" date="2013" name="PLoS ONE">
        <title>Predicting the Proteins of Angomonas deanei, Strigomonas culicis and Their Respective Endosymbionts Reveals New Aspects of the Trypanosomatidae Family.</title>
        <authorList>
            <person name="Motta M.C."/>
            <person name="Martins A.C."/>
            <person name="de Souza S.S."/>
            <person name="Catta-Preta C.M."/>
            <person name="Silva R."/>
            <person name="Klein C.C."/>
            <person name="de Almeida L.G."/>
            <person name="de Lima Cunha O."/>
            <person name="Ciapina L.P."/>
            <person name="Brocchi M."/>
            <person name="Colabardini A.C."/>
            <person name="de Araujo Lima B."/>
            <person name="Machado C.R."/>
            <person name="de Almeida Soares C.M."/>
            <person name="Probst C.M."/>
            <person name="de Menezes C.B."/>
            <person name="Thompson C.E."/>
            <person name="Bartholomeu D.C."/>
            <person name="Gradia D.F."/>
            <person name="Pavoni D.P."/>
            <person name="Grisard E.C."/>
            <person name="Fantinatti-Garboggini F."/>
            <person name="Marchini F.K."/>
            <person name="Rodrigues-Luiz G.F."/>
            <person name="Wagner G."/>
            <person name="Goldman G.H."/>
            <person name="Fietto J.L."/>
            <person name="Elias M.C."/>
            <person name="Goldman M.H."/>
            <person name="Sagot M.F."/>
            <person name="Pereira M."/>
            <person name="Stoco P.H."/>
            <person name="de Mendonca-Neto R.P."/>
            <person name="Teixeira S.M."/>
            <person name="Maciel T.E."/>
            <person name="de Oliveira Mendes T.A."/>
            <person name="Urmenyi T.P."/>
            <person name="de Souza W."/>
            <person name="Schenkman S."/>
            <person name="de Vasconcelos A.T."/>
        </authorList>
    </citation>
    <scope>NUCLEOTIDE SEQUENCE [LARGE SCALE GENOMIC DNA]</scope>
</reference>
<evidence type="ECO:0000256" key="2">
    <source>
        <dbReference type="ARBA" id="ARBA00011738"/>
    </source>
</evidence>
<dbReference type="HAMAP" id="MF_01576">
    <property type="entry name" value="THF_DHG_CYH"/>
    <property type="match status" value="1"/>
</dbReference>
<name>S9UVG5_9TRYP</name>
<dbReference type="InterPro" id="IPR020631">
    <property type="entry name" value="THF_DH/CycHdrlase_NAD-bd_dom"/>
</dbReference>
<dbReference type="GO" id="GO:0004477">
    <property type="term" value="F:methenyltetrahydrofolate cyclohydrolase activity"/>
    <property type="evidence" value="ECO:0007669"/>
    <property type="project" value="TreeGrafter"/>
</dbReference>
<accession>S9UVG5</accession>
<proteinExistence type="inferred from homology"/>
<dbReference type="CDD" id="cd01080">
    <property type="entry name" value="NAD_bind_m-THF_DH_Cyclohyd"/>
    <property type="match status" value="1"/>
</dbReference>
<gene>
    <name evidence="15" type="ORF">STCU_01854</name>
    <name evidence="14" type="ORF">STCU_02592</name>
</gene>
<dbReference type="GO" id="GO:0009086">
    <property type="term" value="P:methionine biosynthetic process"/>
    <property type="evidence" value="ECO:0007669"/>
    <property type="project" value="UniProtKB-KW"/>
</dbReference>